<organism evidence="2 3">
    <name type="scientific">Sporomusa termitida</name>
    <dbReference type="NCBI Taxonomy" id="2377"/>
    <lineage>
        <taxon>Bacteria</taxon>
        <taxon>Bacillati</taxon>
        <taxon>Bacillota</taxon>
        <taxon>Negativicutes</taxon>
        <taxon>Selenomonadales</taxon>
        <taxon>Sporomusaceae</taxon>
        <taxon>Sporomusa</taxon>
    </lineage>
</organism>
<keyword evidence="1" id="KW-1133">Transmembrane helix</keyword>
<keyword evidence="3" id="KW-1185">Reference proteome</keyword>
<evidence type="ECO:0000256" key="1">
    <source>
        <dbReference type="SAM" id="Phobius"/>
    </source>
</evidence>
<dbReference type="Proteomes" id="UP000320776">
    <property type="component" value="Chromosome"/>
</dbReference>
<dbReference type="PANTHER" id="PTHR35792">
    <property type="entry name" value="GENERAL STRESS PROTEIN"/>
    <property type="match status" value="1"/>
</dbReference>
<feature type="transmembrane region" description="Helical" evidence="1">
    <location>
        <begin position="26"/>
        <end position="45"/>
    </location>
</feature>
<dbReference type="InterPro" id="IPR052928">
    <property type="entry name" value="Desiccation-related_membrane"/>
</dbReference>
<dbReference type="EMBL" id="CP036259">
    <property type="protein sequence ID" value="QDR82391.1"/>
    <property type="molecule type" value="Genomic_DNA"/>
</dbReference>
<protein>
    <submittedName>
        <fullName evidence="2">YtxH-like protein</fullName>
    </submittedName>
</protein>
<name>A0A517DYG3_9FIRM</name>
<dbReference type="PANTHER" id="PTHR35792:SF2">
    <property type="entry name" value="GENERAL STRESS PROTEIN"/>
    <property type="match status" value="1"/>
</dbReference>
<reference evidence="2 3" key="1">
    <citation type="submission" date="2019-02" db="EMBL/GenBank/DDBJ databases">
        <title>Closed genome of Sporomusa termitida DSM 4440.</title>
        <authorList>
            <person name="Poehlein A."/>
            <person name="Daniel R."/>
        </authorList>
    </citation>
    <scope>NUCLEOTIDE SEQUENCE [LARGE SCALE GENOMIC DNA]</scope>
    <source>
        <strain evidence="2 3">DSM 4440</strain>
    </source>
</reference>
<dbReference type="Pfam" id="PF12732">
    <property type="entry name" value="YtxH"/>
    <property type="match status" value="1"/>
</dbReference>
<evidence type="ECO:0000313" key="3">
    <source>
        <dbReference type="Proteomes" id="UP000320776"/>
    </source>
</evidence>
<keyword evidence="1" id="KW-0472">Membrane</keyword>
<evidence type="ECO:0000313" key="2">
    <source>
        <dbReference type="EMBL" id="QDR82391.1"/>
    </source>
</evidence>
<dbReference type="RefSeq" id="WP_144352980.1">
    <property type="nucleotide sequence ID" value="NZ_CP036259.1"/>
</dbReference>
<sequence length="99" mass="10481">MSIFDIIEKGKQQRKLKERKRTLQNAAVGAAIGVTVGAAAGLLLAPKAGKETRADIAQAAKELPAKAKEIVEKTKEKVEDAKKAIADKKDSTVAAEGQQ</sequence>
<gene>
    <name evidence="2" type="ORF">SPTER_38170</name>
</gene>
<dbReference type="InterPro" id="IPR024623">
    <property type="entry name" value="YtxH"/>
</dbReference>
<proteinExistence type="predicted"/>
<dbReference type="KEGG" id="sted:SPTER_38170"/>
<dbReference type="AlphaFoldDB" id="A0A517DYG3"/>
<keyword evidence="1" id="KW-0812">Transmembrane</keyword>
<accession>A0A517DYG3</accession>